<comment type="caution">
    <text evidence="1">The sequence shown here is derived from an EMBL/GenBank/DDBJ whole genome shotgun (WGS) entry which is preliminary data.</text>
</comment>
<dbReference type="EMBL" id="BARS01055234">
    <property type="protein sequence ID" value="GAG43805.1"/>
    <property type="molecule type" value="Genomic_DNA"/>
</dbReference>
<evidence type="ECO:0008006" key="2">
    <source>
        <dbReference type="Google" id="ProtNLM"/>
    </source>
</evidence>
<protein>
    <recommendedName>
        <fullName evidence="2">Protein CR006 P-loop domain-containing protein</fullName>
    </recommendedName>
</protein>
<dbReference type="SUPFAM" id="SSF52540">
    <property type="entry name" value="P-loop containing nucleoside triphosphate hydrolases"/>
    <property type="match status" value="1"/>
</dbReference>
<reference evidence="1" key="1">
    <citation type="journal article" date="2014" name="Front. Microbiol.">
        <title>High frequency of phylogenetically diverse reductive dehalogenase-homologous genes in deep subseafloor sedimentary metagenomes.</title>
        <authorList>
            <person name="Kawai M."/>
            <person name="Futagami T."/>
            <person name="Toyoda A."/>
            <person name="Takaki Y."/>
            <person name="Nishi S."/>
            <person name="Hori S."/>
            <person name="Arai W."/>
            <person name="Tsubouchi T."/>
            <person name="Morono Y."/>
            <person name="Uchiyama I."/>
            <person name="Ito T."/>
            <person name="Fujiyama A."/>
            <person name="Inagaki F."/>
            <person name="Takami H."/>
        </authorList>
    </citation>
    <scope>NUCLEOTIDE SEQUENCE</scope>
    <source>
        <strain evidence="1">Expedition CK06-06</strain>
    </source>
</reference>
<sequence length="207" mass="23819">MAGLANDMYEQLHPGEDISTSKLSVREATRASVNLSSDFYGHEEHPLLHYSESHLDTLGLCYFLAIRKRESQQNPNFKLLVLDDVLYSVDAQHRSRFANLLKDNFNDHQILITTHDPVFYDKLRQTLGGNEVEYVRLTNWDIERGPTLGDPSTDLDRIVSEQQRQTKSTEELSGAGGRFMEMLLMRLTERLLINVPAKFESRYTIND</sequence>
<dbReference type="AlphaFoldDB" id="X0XKV3"/>
<gene>
    <name evidence="1" type="ORF">S01H1_81599</name>
</gene>
<name>X0XKV3_9ZZZZ</name>
<organism evidence="1">
    <name type="scientific">marine sediment metagenome</name>
    <dbReference type="NCBI Taxonomy" id="412755"/>
    <lineage>
        <taxon>unclassified sequences</taxon>
        <taxon>metagenomes</taxon>
        <taxon>ecological metagenomes</taxon>
    </lineage>
</organism>
<feature type="non-terminal residue" evidence="1">
    <location>
        <position position="207"/>
    </location>
</feature>
<dbReference type="InterPro" id="IPR027417">
    <property type="entry name" value="P-loop_NTPase"/>
</dbReference>
<evidence type="ECO:0000313" key="1">
    <source>
        <dbReference type="EMBL" id="GAG43805.1"/>
    </source>
</evidence>
<accession>X0XKV3</accession>
<proteinExistence type="predicted"/>
<dbReference type="Gene3D" id="3.40.50.300">
    <property type="entry name" value="P-loop containing nucleotide triphosphate hydrolases"/>
    <property type="match status" value="1"/>
</dbReference>